<dbReference type="InterPro" id="IPR006615">
    <property type="entry name" value="Pept_C19_DUSP"/>
</dbReference>
<dbReference type="Gene3D" id="3.30.2230.10">
    <property type="entry name" value="DUSP-like"/>
    <property type="match status" value="1"/>
</dbReference>
<name>A0A078B376_STYLE</name>
<evidence type="ECO:0000259" key="2">
    <source>
        <dbReference type="PROSITE" id="PS51283"/>
    </source>
</evidence>
<dbReference type="InterPro" id="IPR035927">
    <property type="entry name" value="DUSP-like_sf"/>
</dbReference>
<protein>
    <recommendedName>
        <fullName evidence="2">DUSP domain-containing protein</fullName>
    </recommendedName>
</protein>
<dbReference type="Pfam" id="PF06337">
    <property type="entry name" value="DUSP"/>
    <property type="match status" value="1"/>
</dbReference>
<proteinExistence type="predicted"/>
<evidence type="ECO:0000313" key="3">
    <source>
        <dbReference type="EMBL" id="CDW87948.1"/>
    </source>
</evidence>
<dbReference type="PROSITE" id="PS51283">
    <property type="entry name" value="DUSP"/>
    <property type="match status" value="1"/>
</dbReference>
<evidence type="ECO:0000256" key="1">
    <source>
        <dbReference type="SAM" id="MobiDB-lite"/>
    </source>
</evidence>
<dbReference type="EMBL" id="CCKQ01016081">
    <property type="protein sequence ID" value="CDW87948.1"/>
    <property type="molecule type" value="Genomic_DNA"/>
</dbReference>
<feature type="compositionally biased region" description="Low complexity" evidence="1">
    <location>
        <begin position="513"/>
        <end position="525"/>
    </location>
</feature>
<feature type="region of interest" description="Disordered" evidence="1">
    <location>
        <begin position="624"/>
        <end position="662"/>
    </location>
</feature>
<dbReference type="GO" id="GO:0004843">
    <property type="term" value="F:cysteine-type deubiquitinase activity"/>
    <property type="evidence" value="ECO:0007669"/>
    <property type="project" value="InterPro"/>
</dbReference>
<reference evidence="3 4" key="1">
    <citation type="submission" date="2014-06" db="EMBL/GenBank/DDBJ databases">
        <authorList>
            <person name="Swart Estienne"/>
        </authorList>
    </citation>
    <scope>NUCLEOTIDE SEQUENCE [LARGE SCALE GENOMIC DNA]</scope>
    <source>
        <strain evidence="3 4">130c</strain>
    </source>
</reference>
<dbReference type="SUPFAM" id="SSF143791">
    <property type="entry name" value="DUSP-like"/>
    <property type="match status" value="1"/>
</dbReference>
<evidence type="ECO:0000313" key="4">
    <source>
        <dbReference type="Proteomes" id="UP000039865"/>
    </source>
</evidence>
<feature type="domain" description="DUSP" evidence="2">
    <location>
        <begin position="26"/>
        <end position="177"/>
    </location>
</feature>
<feature type="compositionally biased region" description="Basic residues" evidence="1">
    <location>
        <begin position="640"/>
        <end position="650"/>
    </location>
</feature>
<dbReference type="AlphaFoldDB" id="A0A078B376"/>
<organism evidence="3 4">
    <name type="scientific">Stylonychia lemnae</name>
    <name type="common">Ciliate</name>
    <dbReference type="NCBI Taxonomy" id="5949"/>
    <lineage>
        <taxon>Eukaryota</taxon>
        <taxon>Sar</taxon>
        <taxon>Alveolata</taxon>
        <taxon>Ciliophora</taxon>
        <taxon>Intramacronucleata</taxon>
        <taxon>Spirotrichea</taxon>
        <taxon>Stichotrichia</taxon>
        <taxon>Sporadotrichida</taxon>
        <taxon>Oxytrichidae</taxon>
        <taxon>Stylonychinae</taxon>
        <taxon>Stylonychia</taxon>
    </lineage>
</organism>
<keyword evidence="4" id="KW-1185">Reference proteome</keyword>
<accession>A0A078B376</accession>
<dbReference type="InParanoid" id="A0A078B376"/>
<dbReference type="Proteomes" id="UP000039865">
    <property type="component" value="Unassembled WGS sequence"/>
</dbReference>
<feature type="region of interest" description="Disordered" evidence="1">
    <location>
        <begin position="507"/>
        <end position="527"/>
    </location>
</feature>
<sequence>MVQSSISSEEIKSNSSSSNNDQVTVIHYLQAQEFLKLYKEFEVQMMLSFSKKCYAVSKKWFDKFKQFGDSLKSFDEQIRQANLGSWNTNSNIEIPAQYPGPIMNFQLVDVEQPYLGDLYSLDMNNPQSWIENFQDWSYMKLKNDIERNKDFVLVSLIIWQKLIRYFGGAPEIGFYLVDRKHIVNQDPQGSESTTQQITDIYQPNEFQAKEIPDLNPIIVKVNCVDGMHKQMKGILVSKHIGVKNFLNSISGMLNFAPTKVSLYKAWVDRSINQIRYEQIQNKGASALRLIDHQIDDIEKDVDGDVRYKLFILQTEGIAMNPQNKLELIQSMKYLLKCDSVYRDENSFDNCQDKYFDENNDKKEVQRMYSPQKNQRRNGQFGLNLQTTTELLQPRQNQDIPEEYANDPDLYFAIQASLGVFEEKTEITRENLTGWDNYTQSNENPNFSINAINRKTPSTDEEFSAKNNQSLDLGDFEMEDEDQFMRPDIERRGNNNTPKIFISALEDDNKKANTQQNDKQKTPQQTKQEKMKIIREQKKDQFLEMRDRARREVKGQGIFSDSIDNRLSYSTQVMAHMGPIKSFGELKDSILKLRENFDAIVLGKIQVTDNSPLKKKDLLNDFESGDDALGGGSQKNYNMKPSKKSKERKKNKSEQELIVTSVK</sequence>
<gene>
    <name evidence="3" type="primary">Contig14839.g15810</name>
    <name evidence="3" type="ORF">STYLEM_17063</name>
</gene>